<feature type="domain" description="GST N-terminal" evidence="2">
    <location>
        <begin position="24"/>
        <end position="88"/>
    </location>
</feature>
<dbReference type="RefSeq" id="WP_004579138.1">
    <property type="nucleotide sequence ID" value="NZ_AP028878.1"/>
</dbReference>
<dbReference type="STRING" id="626887.J057_05801"/>
<evidence type="ECO:0000313" key="3">
    <source>
        <dbReference type="EMBL" id="ENO14841.1"/>
    </source>
</evidence>
<dbReference type="PROSITE" id="PS50404">
    <property type="entry name" value="GST_NTER"/>
    <property type="match status" value="1"/>
</dbReference>
<comment type="caution">
    <text evidence="3">The sequence shown here is derived from an EMBL/GenBank/DDBJ whole genome shotgun (WGS) entry which is preliminary data.</text>
</comment>
<name>N6WTK7_9GAMM</name>
<dbReference type="Gene3D" id="3.40.30.10">
    <property type="entry name" value="Glutaredoxin"/>
    <property type="match status" value="1"/>
</dbReference>
<dbReference type="InterPro" id="IPR040079">
    <property type="entry name" value="Glutathione_S-Trfase"/>
</dbReference>
<evidence type="ECO:0000259" key="2">
    <source>
        <dbReference type="PROSITE" id="PS50404"/>
    </source>
</evidence>
<dbReference type="CDD" id="cd03046">
    <property type="entry name" value="GST_N_GTT1_like"/>
    <property type="match status" value="1"/>
</dbReference>
<reference evidence="3 4" key="1">
    <citation type="journal article" date="2013" name="Genome Announc.">
        <title>Genome Sequence of the Polycyclic Aromatic Hydrocarbon-Degrading Bacterium Strain Marinobacter nanhaiticus D15-8WT.</title>
        <authorList>
            <person name="Cui Z."/>
            <person name="Gao W."/>
            <person name="Li Q."/>
            <person name="Xu G."/>
            <person name="Zheng L."/>
        </authorList>
    </citation>
    <scope>NUCLEOTIDE SEQUENCE [LARGE SCALE GENOMIC DNA]</scope>
    <source>
        <strain evidence="3 4">D15-8W</strain>
    </source>
</reference>
<dbReference type="eggNOG" id="COG0625">
    <property type="taxonomic scope" value="Bacteria"/>
</dbReference>
<dbReference type="InterPro" id="IPR036249">
    <property type="entry name" value="Thioredoxin-like_sf"/>
</dbReference>
<gene>
    <name evidence="3" type="ORF">J057_05801</name>
</gene>
<evidence type="ECO:0000256" key="1">
    <source>
        <dbReference type="RuleBase" id="RU003494"/>
    </source>
</evidence>
<dbReference type="OrthoDB" id="9797500at2"/>
<dbReference type="AlphaFoldDB" id="N6WTK7"/>
<evidence type="ECO:0000313" key="4">
    <source>
        <dbReference type="Proteomes" id="UP000013165"/>
    </source>
</evidence>
<dbReference type="PATRIC" id="fig|626887.3.peg.1154"/>
<dbReference type="InterPro" id="IPR036282">
    <property type="entry name" value="Glutathione-S-Trfase_C_sf"/>
</dbReference>
<organism evidence="3 4">
    <name type="scientific">Marinobacter nanhaiticus D15-8W</name>
    <dbReference type="NCBI Taxonomy" id="626887"/>
    <lineage>
        <taxon>Bacteria</taxon>
        <taxon>Pseudomonadati</taxon>
        <taxon>Pseudomonadota</taxon>
        <taxon>Gammaproteobacteria</taxon>
        <taxon>Pseudomonadales</taxon>
        <taxon>Marinobacteraceae</taxon>
        <taxon>Marinobacter</taxon>
    </lineage>
</organism>
<dbReference type="HOGENOM" id="CLU_011226_6_4_6"/>
<dbReference type="Gene3D" id="1.20.1050.10">
    <property type="match status" value="1"/>
</dbReference>
<dbReference type="SUPFAM" id="SSF52833">
    <property type="entry name" value="Thioredoxin-like"/>
    <property type="match status" value="1"/>
</dbReference>
<dbReference type="EMBL" id="APLQ01000011">
    <property type="protein sequence ID" value="ENO14841.1"/>
    <property type="molecule type" value="Genomic_DNA"/>
</dbReference>
<dbReference type="PANTHER" id="PTHR44051:SF8">
    <property type="entry name" value="GLUTATHIONE S-TRANSFERASE GSTA"/>
    <property type="match status" value="1"/>
</dbReference>
<dbReference type="Proteomes" id="UP000013165">
    <property type="component" value="Unassembled WGS sequence"/>
</dbReference>
<keyword evidence="4" id="KW-1185">Reference proteome</keyword>
<dbReference type="Pfam" id="PF00043">
    <property type="entry name" value="GST_C"/>
    <property type="match status" value="1"/>
</dbReference>
<dbReference type="GO" id="GO:0016740">
    <property type="term" value="F:transferase activity"/>
    <property type="evidence" value="ECO:0007669"/>
    <property type="project" value="UniProtKB-KW"/>
</dbReference>
<protein>
    <submittedName>
        <fullName evidence="3">Glutathione S-transferase family protein</fullName>
    </submittedName>
</protein>
<dbReference type="InterPro" id="IPR004046">
    <property type="entry name" value="GST_C"/>
</dbReference>
<dbReference type="SFLD" id="SFLDS00019">
    <property type="entry name" value="Glutathione_Transferase_(cytos"/>
    <property type="match status" value="1"/>
</dbReference>
<proteinExistence type="inferred from homology"/>
<dbReference type="CDD" id="cd03207">
    <property type="entry name" value="GST_C_8"/>
    <property type="match status" value="1"/>
</dbReference>
<dbReference type="FunFam" id="3.40.30.10:FF:000331">
    <property type="entry name" value="Glutathione S-transferase"/>
    <property type="match status" value="1"/>
</dbReference>
<sequence length="220" mass="24787">MAKITVSAFRSVPPFAYGLVRDIRVRWALEEAGLPYEELLLDHDDQSTAAYRQLQPFGQVPAYKEDDFTLFESGAIVHHIAQKSEVLMPKGSAAQARVLTWMFAALNTIEPYVQQLAILDFFHDGEAWTEHARPPAVEALNVKLADLSTHLEGRDYLDERFSAADILMTTVLQILRHTDIVSRLPVLDAYCQRCLARPAYQRALDRQIGNFREASAPAGF</sequence>
<dbReference type="SFLD" id="SFLDG00358">
    <property type="entry name" value="Main_(cytGST)"/>
    <property type="match status" value="1"/>
</dbReference>
<dbReference type="InterPro" id="IPR004045">
    <property type="entry name" value="Glutathione_S-Trfase_N"/>
</dbReference>
<keyword evidence="3" id="KW-0808">Transferase</keyword>
<dbReference type="PANTHER" id="PTHR44051">
    <property type="entry name" value="GLUTATHIONE S-TRANSFERASE-RELATED"/>
    <property type="match status" value="1"/>
</dbReference>
<comment type="similarity">
    <text evidence="1">Belongs to the GST superfamily.</text>
</comment>
<dbReference type="SUPFAM" id="SSF47616">
    <property type="entry name" value="GST C-terminal domain-like"/>
    <property type="match status" value="1"/>
</dbReference>
<dbReference type="Pfam" id="PF02798">
    <property type="entry name" value="GST_N"/>
    <property type="match status" value="1"/>
</dbReference>
<accession>N6WTK7</accession>